<dbReference type="RefSeq" id="WP_243013196.1">
    <property type="nucleotide sequence ID" value="NZ_JALGAR010000006.1"/>
</dbReference>
<comment type="caution">
    <text evidence="2">The sequence shown here is derived from an EMBL/GenBank/DDBJ whole genome shotgun (WGS) entry which is preliminary data.</text>
</comment>
<dbReference type="InterPro" id="IPR056670">
    <property type="entry name" value="DUF7768"/>
</dbReference>
<organism evidence="2 3">
    <name type="scientific">Cryobacterium zhongshanensis</name>
    <dbReference type="NCBI Taxonomy" id="2928153"/>
    <lineage>
        <taxon>Bacteria</taxon>
        <taxon>Bacillati</taxon>
        <taxon>Actinomycetota</taxon>
        <taxon>Actinomycetes</taxon>
        <taxon>Micrococcales</taxon>
        <taxon>Microbacteriaceae</taxon>
        <taxon>Cryobacterium</taxon>
    </lineage>
</organism>
<feature type="domain" description="DUF7768" evidence="1">
    <location>
        <begin position="34"/>
        <end position="135"/>
    </location>
</feature>
<keyword evidence="3" id="KW-1185">Reference proteome</keyword>
<evidence type="ECO:0000259" key="1">
    <source>
        <dbReference type="Pfam" id="PF24963"/>
    </source>
</evidence>
<dbReference type="EMBL" id="JALGAR010000006">
    <property type="protein sequence ID" value="MCI4659705.1"/>
    <property type="molecule type" value="Genomic_DNA"/>
</dbReference>
<accession>A0AA41UHA4</accession>
<evidence type="ECO:0000313" key="3">
    <source>
        <dbReference type="Proteomes" id="UP001165341"/>
    </source>
</evidence>
<evidence type="ECO:0000313" key="2">
    <source>
        <dbReference type="EMBL" id="MCI4659705.1"/>
    </source>
</evidence>
<dbReference type="AlphaFoldDB" id="A0AA41UHA4"/>
<sequence length="145" mass="15857">MSNVTFISAPARESAATATDLAAVKARHPSFKTKVIIESPLASPSKSGLGLNQLYGRAALRDSLLRGEAPMASHMLYAQKFVLDDTDELEREIGMVAGFAWLALVDRVVVYVDRGISNGMREGIRRAEELNVIVEERSIPGWERG</sequence>
<reference evidence="2" key="1">
    <citation type="submission" date="2022-03" db="EMBL/GenBank/DDBJ databases">
        <title>Cryobacterium sp. nov. strain ZS14-85, isolated from Antarctic soil.</title>
        <authorList>
            <person name="Li J."/>
            <person name="Niu G."/>
        </authorList>
    </citation>
    <scope>NUCLEOTIDE SEQUENCE</scope>
    <source>
        <strain evidence="2">ZS14-85</strain>
    </source>
</reference>
<dbReference type="Pfam" id="PF24963">
    <property type="entry name" value="DUF7768"/>
    <property type="match status" value="1"/>
</dbReference>
<protein>
    <recommendedName>
        <fullName evidence="1">DUF7768 domain-containing protein</fullName>
    </recommendedName>
</protein>
<name>A0AA41UHA4_9MICO</name>
<proteinExistence type="predicted"/>
<dbReference type="Proteomes" id="UP001165341">
    <property type="component" value="Unassembled WGS sequence"/>
</dbReference>
<gene>
    <name evidence="2" type="ORF">MQH31_18015</name>
</gene>